<reference evidence="3 4" key="1">
    <citation type="journal article" date="2009" name="Stand. Genomic Sci.">
        <title>Complete genome sequence of Stackebrandtia nassauensis type strain (LLR-40K-21).</title>
        <authorList>
            <person name="Munk C."/>
            <person name="Lapidus A."/>
            <person name="Copeland A."/>
            <person name="Jando M."/>
            <person name="Mayilraj S."/>
            <person name="Glavina Del Rio T."/>
            <person name="Nolan M."/>
            <person name="Chen F."/>
            <person name="Lucas S."/>
            <person name="Tice H."/>
            <person name="Cheng J.F."/>
            <person name="Han C."/>
            <person name="Detter J.C."/>
            <person name="Bruce D."/>
            <person name="Goodwin L."/>
            <person name="Chain P."/>
            <person name="Pitluck S."/>
            <person name="Goker M."/>
            <person name="Ovchinikova G."/>
            <person name="Pati A."/>
            <person name="Ivanova N."/>
            <person name="Mavromatis K."/>
            <person name="Chen A."/>
            <person name="Palaniappan K."/>
            <person name="Land M."/>
            <person name="Hauser L."/>
            <person name="Chang Y.J."/>
            <person name="Jeffries C.D."/>
            <person name="Bristow J."/>
            <person name="Eisen J.A."/>
            <person name="Markowitz V."/>
            <person name="Hugenholtz P."/>
            <person name="Kyrpides N.C."/>
            <person name="Klenk H.P."/>
        </authorList>
    </citation>
    <scope>NUCLEOTIDE SEQUENCE [LARGE SCALE GENOMIC DNA]</scope>
    <source>
        <strain evidence="4">DSM 44728 / CIP 108903 / NRRL B-16338 / NBRC 102104 / LLR-40K-21</strain>
    </source>
</reference>
<accession>D3Q9G0</accession>
<dbReference type="InterPro" id="IPR036365">
    <property type="entry name" value="PGBD-like_sf"/>
</dbReference>
<dbReference type="KEGG" id="sna:Snas_2967"/>
<organism evidence="3 4">
    <name type="scientific">Stackebrandtia nassauensis (strain DSM 44728 / CIP 108903 / NRRL B-16338 / NBRC 102104 / LLR-40K-21)</name>
    <dbReference type="NCBI Taxonomy" id="446470"/>
    <lineage>
        <taxon>Bacteria</taxon>
        <taxon>Bacillati</taxon>
        <taxon>Actinomycetota</taxon>
        <taxon>Actinomycetes</taxon>
        <taxon>Glycomycetales</taxon>
        <taxon>Glycomycetaceae</taxon>
        <taxon>Stackebrandtia</taxon>
    </lineage>
</organism>
<feature type="chain" id="PRO_5003048337" evidence="1">
    <location>
        <begin position="32"/>
        <end position="198"/>
    </location>
</feature>
<dbReference type="AlphaFoldDB" id="D3Q9G0"/>
<gene>
    <name evidence="3" type="ordered locus">Snas_2967</name>
</gene>
<dbReference type="EMBL" id="CP001778">
    <property type="protein sequence ID" value="ADD42642.1"/>
    <property type="molecule type" value="Genomic_DNA"/>
</dbReference>
<dbReference type="Pfam" id="PF01471">
    <property type="entry name" value="PG_binding_1"/>
    <property type="match status" value="1"/>
</dbReference>
<dbReference type="eggNOG" id="COG3409">
    <property type="taxonomic scope" value="Bacteria"/>
</dbReference>
<dbReference type="Proteomes" id="UP000000844">
    <property type="component" value="Chromosome"/>
</dbReference>
<name>D3Q9G0_STANL</name>
<dbReference type="RefSeq" id="WP_013018213.1">
    <property type="nucleotide sequence ID" value="NC_013947.1"/>
</dbReference>
<dbReference type="SUPFAM" id="SSF47090">
    <property type="entry name" value="PGBD-like"/>
    <property type="match status" value="1"/>
</dbReference>
<protein>
    <submittedName>
        <fullName evidence="3">Peptidoglycan-binding domain 1 protein</fullName>
    </submittedName>
</protein>
<dbReference type="Gene3D" id="1.10.101.10">
    <property type="entry name" value="PGBD-like superfamily/PGBD"/>
    <property type="match status" value="1"/>
</dbReference>
<evidence type="ECO:0000259" key="2">
    <source>
        <dbReference type="Pfam" id="PF01471"/>
    </source>
</evidence>
<evidence type="ECO:0000256" key="1">
    <source>
        <dbReference type="SAM" id="SignalP"/>
    </source>
</evidence>
<evidence type="ECO:0000313" key="3">
    <source>
        <dbReference type="EMBL" id="ADD42642.1"/>
    </source>
</evidence>
<keyword evidence="4" id="KW-1185">Reference proteome</keyword>
<feature type="domain" description="Peptidoglycan binding-like" evidence="2">
    <location>
        <begin position="76"/>
        <end position="129"/>
    </location>
</feature>
<dbReference type="InterPro" id="IPR036366">
    <property type="entry name" value="PGBDSf"/>
</dbReference>
<sequence length="198" mass="20924">MRNLKWKIAATASVVALGVGGAVGFSGVAAAEPTILTSTSFVDGLDKVTDDFNDHARELGAPLSDHGKNSWGTDIVIVWQAILAADGYLTYEGVDGYFGAKTAAATAKWQADRGIDADKPGTVGHTTWAYADNNLIADDGTVDYRTPGLGVVVFKRAPGPDGHYTLVSTADAADGYGWRNRGGDHIYFSKMTLRLALE</sequence>
<proteinExistence type="predicted"/>
<dbReference type="HOGENOM" id="CLU_1414406_0_0_11"/>
<evidence type="ECO:0000313" key="4">
    <source>
        <dbReference type="Proteomes" id="UP000000844"/>
    </source>
</evidence>
<dbReference type="OrthoDB" id="5244994at2"/>
<dbReference type="InterPro" id="IPR002477">
    <property type="entry name" value="Peptidoglycan-bd-like"/>
</dbReference>
<feature type="signal peptide" evidence="1">
    <location>
        <begin position="1"/>
        <end position="31"/>
    </location>
</feature>
<keyword evidence="1" id="KW-0732">Signal</keyword>